<dbReference type="CDD" id="cd06533">
    <property type="entry name" value="Glyco_transf_WecG_TagA"/>
    <property type="match status" value="1"/>
</dbReference>
<accession>A0A2M8ENB1</accession>
<gene>
    <name evidence="3" type="ORF">CO057_04265</name>
</gene>
<evidence type="ECO:0008006" key="5">
    <source>
        <dbReference type="Google" id="ProtNLM"/>
    </source>
</evidence>
<evidence type="ECO:0000313" key="3">
    <source>
        <dbReference type="EMBL" id="PJC24167.1"/>
    </source>
</evidence>
<evidence type="ECO:0000313" key="4">
    <source>
        <dbReference type="Proteomes" id="UP000230251"/>
    </source>
</evidence>
<dbReference type="AlphaFoldDB" id="A0A2M8ENB1"/>
<dbReference type="GO" id="GO:0016758">
    <property type="term" value="F:hexosyltransferase activity"/>
    <property type="evidence" value="ECO:0007669"/>
    <property type="project" value="TreeGrafter"/>
</dbReference>
<protein>
    <recommendedName>
        <fullName evidence="5">Glycosyltransferase</fullName>
    </recommendedName>
</protein>
<reference evidence="4" key="1">
    <citation type="submission" date="2017-09" db="EMBL/GenBank/DDBJ databases">
        <title>Depth-based differentiation of microbial function through sediment-hosted aquifers and enrichment of novel symbionts in the deep terrestrial subsurface.</title>
        <authorList>
            <person name="Probst A.J."/>
            <person name="Ladd B."/>
            <person name="Jarett J.K."/>
            <person name="Geller-Mcgrath D.E."/>
            <person name="Sieber C.M.K."/>
            <person name="Emerson J.B."/>
            <person name="Anantharaman K."/>
            <person name="Thomas B.C."/>
            <person name="Malmstrom R."/>
            <person name="Stieglmeier M."/>
            <person name="Klingl A."/>
            <person name="Woyke T."/>
            <person name="Ryan C.M."/>
            <person name="Banfield J.F."/>
        </authorList>
    </citation>
    <scope>NUCLEOTIDE SEQUENCE [LARGE SCALE GENOMIC DNA]</scope>
</reference>
<dbReference type="Proteomes" id="UP000230251">
    <property type="component" value="Unassembled WGS sequence"/>
</dbReference>
<evidence type="ECO:0000256" key="2">
    <source>
        <dbReference type="ARBA" id="ARBA00022679"/>
    </source>
</evidence>
<dbReference type="NCBIfam" id="TIGR00696">
    <property type="entry name" value="wecG_tagA_cpsF"/>
    <property type="match status" value="1"/>
</dbReference>
<evidence type="ECO:0000256" key="1">
    <source>
        <dbReference type="ARBA" id="ARBA00022676"/>
    </source>
</evidence>
<keyword evidence="2" id="KW-0808">Transferase</keyword>
<sequence>MQTHRLFDVSIDDIDSKELNQKLETWVLSGNHIIFTPNAEMLLLANKAPWFKKVLSKSDLSIPDSVSIRYAVAALTEDKLKNRHTGVDTLQKIIKICQQKKRKIILLGGVSKIAKKAIENLKIDYPGLDIEMIETGYVSVDKTGNTQIAKDVIDKINLLKPSVLAVALGHGKQESLIVKHMQYMDFINVAIGVGGAIDMIAGEKRRAPKPLRQMGLEWFWRVLIEPARVGRIARAVIVFPFVVACEAIKQKRFYRAIVRVIPEVFKQLFSNKQI</sequence>
<name>A0A2M8ENB1_9BACT</name>
<dbReference type="PANTHER" id="PTHR34136">
    <property type="match status" value="1"/>
</dbReference>
<dbReference type="PANTHER" id="PTHR34136:SF1">
    <property type="entry name" value="UDP-N-ACETYL-D-MANNOSAMINURONIC ACID TRANSFERASE"/>
    <property type="match status" value="1"/>
</dbReference>
<organism evidence="3 4">
    <name type="scientific">Candidatus Uhrbacteria bacterium CG_4_9_14_0_2_um_filter_41_50</name>
    <dbReference type="NCBI Taxonomy" id="1975031"/>
    <lineage>
        <taxon>Bacteria</taxon>
        <taxon>Candidatus Uhriibacteriota</taxon>
    </lineage>
</organism>
<proteinExistence type="predicted"/>
<dbReference type="InterPro" id="IPR004629">
    <property type="entry name" value="WecG_TagA_CpsF"/>
</dbReference>
<keyword evidence="1" id="KW-0328">Glycosyltransferase</keyword>
<dbReference type="EMBL" id="PFSI01000066">
    <property type="protein sequence ID" value="PJC24167.1"/>
    <property type="molecule type" value="Genomic_DNA"/>
</dbReference>
<comment type="caution">
    <text evidence="3">The sequence shown here is derived from an EMBL/GenBank/DDBJ whole genome shotgun (WGS) entry which is preliminary data.</text>
</comment>
<dbReference type="Pfam" id="PF03808">
    <property type="entry name" value="Glyco_tran_WecG"/>
    <property type="match status" value="1"/>
</dbReference>